<dbReference type="InterPro" id="IPR007899">
    <property type="entry name" value="CHAD_dom"/>
</dbReference>
<dbReference type="Proteomes" id="UP001500326">
    <property type="component" value="Unassembled WGS sequence"/>
</dbReference>
<dbReference type="Pfam" id="PF05235">
    <property type="entry name" value="CHAD"/>
    <property type="match status" value="1"/>
</dbReference>
<comment type="caution">
    <text evidence="2">The sequence shown here is derived from an EMBL/GenBank/DDBJ whole genome shotgun (WGS) entry which is preliminary data.</text>
</comment>
<protein>
    <recommendedName>
        <fullName evidence="1">CHAD domain-containing protein</fullName>
    </recommendedName>
</protein>
<reference evidence="2 3" key="1">
    <citation type="journal article" date="2019" name="Int. J. Syst. Evol. Microbiol.">
        <title>The Global Catalogue of Microorganisms (GCM) 10K type strain sequencing project: providing services to taxonomists for standard genome sequencing and annotation.</title>
        <authorList>
            <consortium name="The Broad Institute Genomics Platform"/>
            <consortium name="The Broad Institute Genome Sequencing Center for Infectious Disease"/>
            <person name="Wu L."/>
            <person name="Ma J."/>
        </authorList>
    </citation>
    <scope>NUCLEOTIDE SEQUENCE [LARGE SCALE GENOMIC DNA]</scope>
    <source>
        <strain evidence="2 3">JCM 14902</strain>
    </source>
</reference>
<dbReference type="Gene3D" id="1.40.20.10">
    <property type="entry name" value="CHAD domain"/>
    <property type="match status" value="1"/>
</dbReference>
<dbReference type="RefSeq" id="WP_344060344.1">
    <property type="nucleotide sequence ID" value="NZ_BAAAOH010000001.1"/>
</dbReference>
<dbReference type="PROSITE" id="PS51708">
    <property type="entry name" value="CHAD"/>
    <property type="match status" value="1"/>
</dbReference>
<evidence type="ECO:0000259" key="1">
    <source>
        <dbReference type="PROSITE" id="PS51708"/>
    </source>
</evidence>
<name>A0ABN2SAN6_9MICO</name>
<organism evidence="2 3">
    <name type="scientific">Microbacterium pumilum</name>
    <dbReference type="NCBI Taxonomy" id="344165"/>
    <lineage>
        <taxon>Bacteria</taxon>
        <taxon>Bacillati</taxon>
        <taxon>Actinomycetota</taxon>
        <taxon>Actinomycetes</taxon>
        <taxon>Micrococcales</taxon>
        <taxon>Microbacteriaceae</taxon>
        <taxon>Microbacterium</taxon>
    </lineage>
</organism>
<feature type="domain" description="CHAD" evidence="1">
    <location>
        <begin position="8"/>
        <end position="288"/>
    </location>
</feature>
<dbReference type="SMART" id="SM00880">
    <property type="entry name" value="CHAD"/>
    <property type="match status" value="1"/>
</dbReference>
<accession>A0ABN2SAN6</accession>
<sequence>MTDAAPDPSTAEDVIRSIFRASADRLIATESAAIADAPDGVHEHRTSVRRLRSLLAAFHGYLDGSAAQRLRVEFAEWGTQLGVVRDVEVRVDVATTAMIDLEIEDEDLTRRLVDDEREEYSRAHARLCELHDLPRSGARMTELEAFVTEPPFTSDVDGAADTLSRVARKEARRVRRAAKRSDGSIESLHAVRKAGRRLRYVAEALHHVAPDTFGTEYAELAAAGEKVHGVLGDHRDELIFIDRLEHARVLAGHAGERVEPYDRLIARSRERAHDELDHLRSALTAVRKAKASI</sequence>
<evidence type="ECO:0000313" key="3">
    <source>
        <dbReference type="Proteomes" id="UP001500326"/>
    </source>
</evidence>
<gene>
    <name evidence="2" type="ORF">GCM10009777_16620</name>
</gene>
<dbReference type="PANTHER" id="PTHR39339:SF1">
    <property type="entry name" value="CHAD DOMAIN-CONTAINING PROTEIN"/>
    <property type="match status" value="1"/>
</dbReference>
<dbReference type="PANTHER" id="PTHR39339">
    <property type="entry name" value="SLR1444 PROTEIN"/>
    <property type="match status" value="1"/>
</dbReference>
<proteinExistence type="predicted"/>
<dbReference type="InterPro" id="IPR038186">
    <property type="entry name" value="CHAD_dom_sf"/>
</dbReference>
<dbReference type="EMBL" id="BAAAOH010000001">
    <property type="protein sequence ID" value="GAA1983434.1"/>
    <property type="molecule type" value="Genomic_DNA"/>
</dbReference>
<keyword evidence="3" id="KW-1185">Reference proteome</keyword>
<evidence type="ECO:0000313" key="2">
    <source>
        <dbReference type="EMBL" id="GAA1983434.1"/>
    </source>
</evidence>